<protein>
    <recommendedName>
        <fullName evidence="3">Uroporphyrinogen-III C-methyltransferase</fullName>
        <ecNumber evidence="2">2.1.1.107</ecNumber>
    </recommendedName>
    <alternativeName>
        <fullName evidence="8">Uroporphyrinogen III methylase</fullName>
    </alternativeName>
</protein>
<dbReference type="Proteomes" id="UP000077881">
    <property type="component" value="Unassembled WGS sequence"/>
</dbReference>
<dbReference type="PROSITE" id="PS00840">
    <property type="entry name" value="SUMT_2"/>
    <property type="match status" value="1"/>
</dbReference>
<proteinExistence type="inferred from homology"/>
<evidence type="ECO:0000256" key="2">
    <source>
        <dbReference type="ARBA" id="ARBA00012162"/>
    </source>
</evidence>
<dbReference type="PANTHER" id="PTHR45790:SF3">
    <property type="entry name" value="S-ADENOSYL-L-METHIONINE-DEPENDENT UROPORPHYRINOGEN III METHYLTRANSFERASE, CHLOROPLASTIC"/>
    <property type="match status" value="1"/>
</dbReference>
<dbReference type="GO" id="GO:0019354">
    <property type="term" value="P:siroheme biosynthetic process"/>
    <property type="evidence" value="ECO:0007669"/>
    <property type="project" value="InterPro"/>
</dbReference>
<dbReference type="InterPro" id="IPR035996">
    <property type="entry name" value="4pyrrol_Methylase_sf"/>
</dbReference>
<evidence type="ECO:0000256" key="1">
    <source>
        <dbReference type="ARBA" id="ARBA00005879"/>
    </source>
</evidence>
<dbReference type="PANTHER" id="PTHR45790">
    <property type="entry name" value="SIROHEME SYNTHASE-RELATED"/>
    <property type="match status" value="1"/>
</dbReference>
<evidence type="ECO:0000256" key="7">
    <source>
        <dbReference type="ARBA" id="ARBA00023244"/>
    </source>
</evidence>
<evidence type="ECO:0000256" key="9">
    <source>
        <dbReference type="RuleBase" id="RU003960"/>
    </source>
</evidence>
<sequence>MGKVFIVGAGPGDIDLITVKGLNCIKTADVILYDRLINKELLLHAKKGAELIFVGKIPGFHQNKQEIINQQLVEFAKRGKMVTRLKGGDPFIFGRGAEEAQTLAKHKIPFEIVPGITSGIAAPAYAGIPVTHRDFSSSFAIITGHTRPGNDDTIQWKYLALGVDTLVIYMGVGQLANICHQLIGAGRSPHTPVAMIYWGTTNIQKTITGTLATINEIAIDEKMKNPSMIIIGEVVRLRDNIQWFEQTLQSYDQLPVIG</sequence>
<evidence type="ECO:0000313" key="11">
    <source>
        <dbReference type="EMBL" id="OAK72201.1"/>
    </source>
</evidence>
<dbReference type="Gene3D" id="3.30.950.10">
    <property type="entry name" value="Methyltransferase, Cobalt-precorrin-4 Transmethylase, Domain 2"/>
    <property type="match status" value="1"/>
</dbReference>
<name>A0A177ZWC0_9BACI</name>
<evidence type="ECO:0000256" key="3">
    <source>
        <dbReference type="ARBA" id="ARBA00018323"/>
    </source>
</evidence>
<evidence type="ECO:0000259" key="10">
    <source>
        <dbReference type="Pfam" id="PF00590"/>
    </source>
</evidence>
<dbReference type="PATRIC" id="fig|217031.6.peg.1945"/>
<dbReference type="Pfam" id="PF00590">
    <property type="entry name" value="TP_methylase"/>
    <property type="match status" value="1"/>
</dbReference>
<dbReference type="FunFam" id="3.30.950.10:FF:000001">
    <property type="entry name" value="Siroheme synthase"/>
    <property type="match status" value="1"/>
</dbReference>
<evidence type="ECO:0000256" key="8">
    <source>
        <dbReference type="ARBA" id="ARBA00079776"/>
    </source>
</evidence>
<dbReference type="EC" id="2.1.1.107" evidence="2"/>
<dbReference type="OrthoDB" id="9815856at2"/>
<keyword evidence="5 9" id="KW-0808">Transferase</keyword>
<comment type="similarity">
    <text evidence="1 9">Belongs to the precorrin methyltransferase family.</text>
</comment>
<organism evidence="11 12">
    <name type="scientific">Lederbergia galactosidilytica</name>
    <dbReference type="NCBI Taxonomy" id="217031"/>
    <lineage>
        <taxon>Bacteria</taxon>
        <taxon>Bacillati</taxon>
        <taxon>Bacillota</taxon>
        <taxon>Bacilli</taxon>
        <taxon>Bacillales</taxon>
        <taxon>Bacillaceae</taxon>
        <taxon>Lederbergia</taxon>
    </lineage>
</organism>
<dbReference type="FunFam" id="3.40.1010.10:FF:000001">
    <property type="entry name" value="Siroheme synthase"/>
    <property type="match status" value="1"/>
</dbReference>
<dbReference type="InterPro" id="IPR050161">
    <property type="entry name" value="Siro_Cobalamin_biosynth"/>
</dbReference>
<evidence type="ECO:0000256" key="4">
    <source>
        <dbReference type="ARBA" id="ARBA00022603"/>
    </source>
</evidence>
<dbReference type="PROSITE" id="PS00839">
    <property type="entry name" value="SUMT_1"/>
    <property type="match status" value="1"/>
</dbReference>
<evidence type="ECO:0000256" key="6">
    <source>
        <dbReference type="ARBA" id="ARBA00022691"/>
    </source>
</evidence>
<dbReference type="NCBIfam" id="TIGR01469">
    <property type="entry name" value="cobA_cysG_Cterm"/>
    <property type="match status" value="1"/>
</dbReference>
<dbReference type="NCBIfam" id="NF004790">
    <property type="entry name" value="PRK06136.1"/>
    <property type="match status" value="1"/>
</dbReference>
<comment type="caution">
    <text evidence="11">The sequence shown here is derived from an EMBL/GenBank/DDBJ whole genome shotgun (WGS) entry which is preliminary data.</text>
</comment>
<dbReference type="InterPro" id="IPR006366">
    <property type="entry name" value="CobA/CysG_C"/>
</dbReference>
<dbReference type="AlphaFoldDB" id="A0A177ZWC0"/>
<gene>
    <name evidence="11" type="ORF">ABB05_09190</name>
</gene>
<dbReference type="SUPFAM" id="SSF53790">
    <property type="entry name" value="Tetrapyrrole methylase"/>
    <property type="match status" value="1"/>
</dbReference>
<dbReference type="InterPro" id="IPR003043">
    <property type="entry name" value="Uropor_MeTrfase_CS"/>
</dbReference>
<evidence type="ECO:0000256" key="5">
    <source>
        <dbReference type="ARBA" id="ARBA00022679"/>
    </source>
</evidence>
<accession>A0A177ZWC0</accession>
<keyword evidence="6" id="KW-0949">S-adenosyl-L-methionine</keyword>
<dbReference type="STRING" id="217031.ABB05_09190"/>
<dbReference type="EMBL" id="LDJR01000041">
    <property type="protein sequence ID" value="OAK72201.1"/>
    <property type="molecule type" value="Genomic_DNA"/>
</dbReference>
<dbReference type="InterPro" id="IPR014777">
    <property type="entry name" value="4pyrrole_Mease_sub1"/>
</dbReference>
<dbReference type="RefSeq" id="WP_057989352.1">
    <property type="nucleotide sequence ID" value="NZ_JAGGKH010000002.1"/>
</dbReference>
<keyword evidence="7" id="KW-0627">Porphyrin biosynthesis</keyword>
<dbReference type="Gene3D" id="3.40.1010.10">
    <property type="entry name" value="Cobalt-precorrin-4 Transmethylase, Domain 1"/>
    <property type="match status" value="1"/>
</dbReference>
<reference evidence="11 12" key="1">
    <citation type="submission" date="2015-05" db="EMBL/GenBank/DDBJ databases">
        <title>Comparison of genome.</title>
        <authorList>
            <person name="Zheng Z."/>
            <person name="Sun M."/>
        </authorList>
    </citation>
    <scope>NUCLEOTIDE SEQUENCE [LARGE SCALE GENOMIC DNA]</scope>
    <source>
        <strain evidence="11 12">G25-74</strain>
    </source>
</reference>
<feature type="domain" description="Tetrapyrrole methylase" evidence="10">
    <location>
        <begin position="3"/>
        <end position="214"/>
    </location>
</feature>
<dbReference type="CDD" id="cd11642">
    <property type="entry name" value="SUMT"/>
    <property type="match status" value="1"/>
</dbReference>
<keyword evidence="12" id="KW-1185">Reference proteome</keyword>
<keyword evidence="4 9" id="KW-0489">Methyltransferase</keyword>
<dbReference type="InterPro" id="IPR000878">
    <property type="entry name" value="4pyrrol_Mease"/>
</dbReference>
<evidence type="ECO:0000313" key="12">
    <source>
        <dbReference type="Proteomes" id="UP000077881"/>
    </source>
</evidence>
<dbReference type="InterPro" id="IPR014776">
    <property type="entry name" value="4pyrrole_Mease_sub2"/>
</dbReference>
<dbReference type="GO" id="GO:0032259">
    <property type="term" value="P:methylation"/>
    <property type="evidence" value="ECO:0007669"/>
    <property type="project" value="UniProtKB-KW"/>
</dbReference>
<dbReference type="GO" id="GO:0004851">
    <property type="term" value="F:uroporphyrin-III C-methyltransferase activity"/>
    <property type="evidence" value="ECO:0007669"/>
    <property type="project" value="UniProtKB-EC"/>
</dbReference>